<feature type="compositionally biased region" description="Basic and acidic residues" evidence="3">
    <location>
        <begin position="548"/>
        <end position="560"/>
    </location>
</feature>
<dbReference type="InterPro" id="IPR050336">
    <property type="entry name" value="Chromosome_partition/occlusion"/>
</dbReference>
<feature type="compositionally biased region" description="Low complexity" evidence="3">
    <location>
        <begin position="604"/>
        <end position="625"/>
    </location>
</feature>
<dbReference type="SUPFAM" id="SSF109709">
    <property type="entry name" value="KorB DNA-binding domain-like"/>
    <property type="match status" value="1"/>
</dbReference>
<dbReference type="EMBL" id="CP058554">
    <property type="protein sequence ID" value="QMV72616.1"/>
    <property type="molecule type" value="Genomic_DNA"/>
</dbReference>
<feature type="compositionally biased region" description="Low complexity" evidence="3">
    <location>
        <begin position="635"/>
        <end position="663"/>
    </location>
</feature>
<name>A0A7G5EF41_9BURK</name>
<dbReference type="Pfam" id="PF17762">
    <property type="entry name" value="HTH_ParB"/>
    <property type="match status" value="1"/>
</dbReference>
<dbReference type="PANTHER" id="PTHR33375:SF1">
    <property type="entry name" value="CHROMOSOME-PARTITIONING PROTEIN PARB-RELATED"/>
    <property type="match status" value="1"/>
</dbReference>
<dbReference type="Gene3D" id="1.10.10.2830">
    <property type="match status" value="1"/>
</dbReference>
<dbReference type="SMART" id="SM00470">
    <property type="entry name" value="ParB"/>
    <property type="match status" value="1"/>
</dbReference>
<keyword evidence="6" id="KW-1185">Reference proteome</keyword>
<accession>A0A7G5EF41</accession>
<proteinExistence type="inferred from homology"/>
<dbReference type="RefSeq" id="WP_182327031.1">
    <property type="nucleotide sequence ID" value="NZ_CP058554.1"/>
</dbReference>
<evidence type="ECO:0000313" key="5">
    <source>
        <dbReference type="EMBL" id="QMV72616.1"/>
    </source>
</evidence>
<comment type="similarity">
    <text evidence="1">Belongs to the ParB family.</text>
</comment>
<evidence type="ECO:0000313" key="6">
    <source>
        <dbReference type="Proteomes" id="UP000515240"/>
    </source>
</evidence>
<dbReference type="Gene3D" id="3.90.1530.30">
    <property type="match status" value="1"/>
</dbReference>
<sequence length="751" mass="81032">MATDQHDTVTQPIAINDGGATMRDLAVSSIATSLTNPRKTFDQVKLQDLANSIASMGVNMPIIVRPLPAARLQDTHEAAKGKGRQAALPEYELVAGERRWRASQLAGKSSIPAIIRQLTDAQALEVQIIENLQREDVSELEEAEGYEYLMSANQINADAVAVKIGKSRSYVFGRLKLLDLCQEARDALRNGDIDASRGLMLARIPHHSMQIEALEDVRNGSHYSTAREAKALIQRQFMLYLRNARFDTADATLCEKAGACTSCPLNTANDRDLFADVNGADMCTDSKCFQAKTDAHNSLQLKTAHEQGYEVIEGKHARELIPNNWSDRVQGYLRLDNAADSPTGEPLRALIGEHMEAMGIKPTMVANPHHDGELIAVLLPDQVSTLLAKAGHEKAKDAIEDSAKSDSKAAKAAQQAKDKHSYETTWRNALSEQIGKELHAKPHEQLPSTVVRFLARNKARGLNTEQAKQFCKLHDLGKVAPVQAVIEWAEGHCMPASALMTLMAFCDRDYRPWLAEDEANEELLALSEEVDIDVTALQTKVKANQRAEKATQKQLEDKKAAQSTQSADSLQPQEPSSTPPPAAQAQKVRGGKMKTQVDEKPKLSAAAAQAAIAEAMQAAESQSPADAAEPRDAGQGDIPGAAAAAQDDDAQAVAVAQPATVTASEDAEQVQAPAPPADTPAASGERLPVGTSVTIICVALDASLAKWGGRTGNIYRDLGDKGYEVAMPHPKSGPKKFVKFAANHVMKADHV</sequence>
<gene>
    <name evidence="5" type="ORF">HS961_07055</name>
</gene>
<evidence type="ECO:0000259" key="4">
    <source>
        <dbReference type="SMART" id="SM00470"/>
    </source>
</evidence>
<evidence type="ECO:0000256" key="1">
    <source>
        <dbReference type="ARBA" id="ARBA00006295"/>
    </source>
</evidence>
<dbReference type="CDD" id="cd16393">
    <property type="entry name" value="SPO0J_N"/>
    <property type="match status" value="1"/>
</dbReference>
<dbReference type="GO" id="GO:0003677">
    <property type="term" value="F:DNA binding"/>
    <property type="evidence" value="ECO:0007669"/>
    <property type="project" value="InterPro"/>
</dbReference>
<dbReference type="InterPro" id="IPR041468">
    <property type="entry name" value="HTH_ParB/Spo0J"/>
</dbReference>
<feature type="domain" description="ParB-like N-terminal" evidence="4">
    <location>
        <begin position="23"/>
        <end position="132"/>
    </location>
</feature>
<dbReference type="Pfam" id="PF02195">
    <property type="entry name" value="ParB_N"/>
    <property type="match status" value="1"/>
</dbReference>
<dbReference type="InterPro" id="IPR004437">
    <property type="entry name" value="ParB/RepB/Spo0J"/>
</dbReference>
<dbReference type="GO" id="GO:0007059">
    <property type="term" value="P:chromosome segregation"/>
    <property type="evidence" value="ECO:0007669"/>
    <property type="project" value="UniProtKB-KW"/>
</dbReference>
<dbReference type="SUPFAM" id="SSF110849">
    <property type="entry name" value="ParB/Sulfiredoxin"/>
    <property type="match status" value="1"/>
</dbReference>
<evidence type="ECO:0000256" key="2">
    <source>
        <dbReference type="ARBA" id="ARBA00022829"/>
    </source>
</evidence>
<dbReference type="KEGG" id="cpis:HS961_07055"/>
<dbReference type="PANTHER" id="PTHR33375">
    <property type="entry name" value="CHROMOSOME-PARTITIONING PROTEIN PARB-RELATED"/>
    <property type="match status" value="1"/>
</dbReference>
<dbReference type="InterPro" id="IPR036086">
    <property type="entry name" value="ParB/Sulfiredoxin_sf"/>
</dbReference>
<dbReference type="NCBIfam" id="TIGR00180">
    <property type="entry name" value="parB_part"/>
    <property type="match status" value="1"/>
</dbReference>
<feature type="region of interest" description="Disordered" evidence="3">
    <location>
        <begin position="548"/>
        <end position="686"/>
    </location>
</feature>
<dbReference type="InterPro" id="IPR003115">
    <property type="entry name" value="ParB_N"/>
</dbReference>
<dbReference type="GO" id="GO:0005694">
    <property type="term" value="C:chromosome"/>
    <property type="evidence" value="ECO:0007669"/>
    <property type="project" value="TreeGrafter"/>
</dbReference>
<organism evidence="5 6">
    <name type="scientific">Comamonas piscis</name>
    <dbReference type="NCBI Taxonomy" id="1562974"/>
    <lineage>
        <taxon>Bacteria</taxon>
        <taxon>Pseudomonadati</taxon>
        <taxon>Pseudomonadota</taxon>
        <taxon>Betaproteobacteria</taxon>
        <taxon>Burkholderiales</taxon>
        <taxon>Comamonadaceae</taxon>
        <taxon>Comamonas</taxon>
    </lineage>
</organism>
<keyword evidence="2" id="KW-0159">Chromosome partition</keyword>
<dbReference type="AlphaFoldDB" id="A0A7G5EF41"/>
<protein>
    <submittedName>
        <fullName evidence="5">ParB/RepB/Spo0J family partition protein</fullName>
    </submittedName>
</protein>
<dbReference type="Proteomes" id="UP000515240">
    <property type="component" value="Chromosome"/>
</dbReference>
<reference evidence="5 6" key="1">
    <citation type="journal article" date="2020" name="G3 (Bethesda)">
        <title>CeMbio - The Caenorhabditis elegans Microbiome Resource.</title>
        <authorList>
            <person name="Dirksen P."/>
            <person name="Assie A."/>
            <person name="Zimmermann J."/>
            <person name="Zhang F."/>
            <person name="Tietje A.M."/>
            <person name="Marsh S.A."/>
            <person name="Felix M.A."/>
            <person name="Shapira M."/>
            <person name="Kaleta C."/>
            <person name="Schulenburg H."/>
            <person name="Samuel B."/>
        </authorList>
    </citation>
    <scope>NUCLEOTIDE SEQUENCE [LARGE SCALE GENOMIC DNA]</scope>
    <source>
        <strain evidence="5 6">BIGb0172</strain>
    </source>
</reference>
<evidence type="ECO:0000256" key="3">
    <source>
        <dbReference type="SAM" id="MobiDB-lite"/>
    </source>
</evidence>